<name>A0ABD0P1G8_CIRMR</name>
<accession>A0ABD0P1G8</accession>
<organism evidence="2 3">
    <name type="scientific">Cirrhinus mrigala</name>
    <name type="common">Mrigala</name>
    <dbReference type="NCBI Taxonomy" id="683832"/>
    <lineage>
        <taxon>Eukaryota</taxon>
        <taxon>Metazoa</taxon>
        <taxon>Chordata</taxon>
        <taxon>Craniata</taxon>
        <taxon>Vertebrata</taxon>
        <taxon>Euteleostomi</taxon>
        <taxon>Actinopterygii</taxon>
        <taxon>Neopterygii</taxon>
        <taxon>Teleostei</taxon>
        <taxon>Ostariophysi</taxon>
        <taxon>Cypriniformes</taxon>
        <taxon>Cyprinidae</taxon>
        <taxon>Labeoninae</taxon>
        <taxon>Labeonini</taxon>
        <taxon>Cirrhinus</taxon>
    </lineage>
</organism>
<proteinExistence type="predicted"/>
<dbReference type="Proteomes" id="UP001529510">
    <property type="component" value="Unassembled WGS sequence"/>
</dbReference>
<keyword evidence="3" id="KW-1185">Reference proteome</keyword>
<feature type="compositionally biased region" description="Polar residues" evidence="1">
    <location>
        <begin position="1"/>
        <end position="27"/>
    </location>
</feature>
<dbReference type="EMBL" id="JAMKFB020000019">
    <property type="protein sequence ID" value="KAL0166683.1"/>
    <property type="molecule type" value="Genomic_DNA"/>
</dbReference>
<dbReference type="AlphaFoldDB" id="A0ABD0P1G8"/>
<feature type="non-terminal residue" evidence="2">
    <location>
        <position position="54"/>
    </location>
</feature>
<sequence>GKPDGQSSPERTGPTSLEQAPNPSVTSQREKRVARPPKKKFQKAGLYSDVYKTD</sequence>
<gene>
    <name evidence="2" type="ORF">M9458_038527</name>
</gene>
<reference evidence="2 3" key="1">
    <citation type="submission" date="2024-05" db="EMBL/GenBank/DDBJ databases">
        <title>Genome sequencing and assembly of Indian major carp, Cirrhinus mrigala (Hamilton, 1822).</title>
        <authorList>
            <person name="Mohindra V."/>
            <person name="Chowdhury L.M."/>
            <person name="Lal K."/>
            <person name="Jena J.K."/>
        </authorList>
    </citation>
    <scope>NUCLEOTIDE SEQUENCE [LARGE SCALE GENOMIC DNA]</scope>
    <source>
        <strain evidence="2">CM1030</strain>
        <tissue evidence="2">Blood</tissue>
    </source>
</reference>
<feature type="non-terminal residue" evidence="2">
    <location>
        <position position="1"/>
    </location>
</feature>
<evidence type="ECO:0000313" key="3">
    <source>
        <dbReference type="Proteomes" id="UP001529510"/>
    </source>
</evidence>
<evidence type="ECO:0000313" key="2">
    <source>
        <dbReference type="EMBL" id="KAL0166683.1"/>
    </source>
</evidence>
<evidence type="ECO:0000256" key="1">
    <source>
        <dbReference type="SAM" id="MobiDB-lite"/>
    </source>
</evidence>
<comment type="caution">
    <text evidence="2">The sequence shown here is derived from an EMBL/GenBank/DDBJ whole genome shotgun (WGS) entry which is preliminary data.</text>
</comment>
<protein>
    <submittedName>
        <fullName evidence="2">Uncharacterized protein</fullName>
    </submittedName>
</protein>
<feature type="region of interest" description="Disordered" evidence="1">
    <location>
        <begin position="1"/>
        <end position="54"/>
    </location>
</feature>